<feature type="chain" id="PRO_5037414828" evidence="1">
    <location>
        <begin position="25"/>
        <end position="175"/>
    </location>
</feature>
<evidence type="ECO:0000259" key="2">
    <source>
        <dbReference type="Pfam" id="PF01030"/>
    </source>
</evidence>
<reference evidence="4" key="1">
    <citation type="submission" date="2022-11" db="UniProtKB">
        <authorList>
            <consortium name="WormBaseParasite"/>
        </authorList>
    </citation>
    <scope>IDENTIFICATION</scope>
</reference>
<dbReference type="InterPro" id="IPR036941">
    <property type="entry name" value="Rcpt_L-dom_sf"/>
</dbReference>
<organism evidence="3 4">
    <name type="scientific">Romanomermis culicivorax</name>
    <name type="common">Nematode worm</name>
    <dbReference type="NCBI Taxonomy" id="13658"/>
    <lineage>
        <taxon>Eukaryota</taxon>
        <taxon>Metazoa</taxon>
        <taxon>Ecdysozoa</taxon>
        <taxon>Nematoda</taxon>
        <taxon>Enoplea</taxon>
        <taxon>Dorylaimia</taxon>
        <taxon>Mermithida</taxon>
        <taxon>Mermithoidea</taxon>
        <taxon>Mermithidae</taxon>
        <taxon>Romanomermis</taxon>
    </lineage>
</organism>
<feature type="domain" description="Receptor L-domain" evidence="2">
    <location>
        <begin position="63"/>
        <end position="161"/>
    </location>
</feature>
<dbReference type="Gene3D" id="3.80.20.20">
    <property type="entry name" value="Receptor L-domain"/>
    <property type="match status" value="1"/>
</dbReference>
<evidence type="ECO:0000313" key="3">
    <source>
        <dbReference type="Proteomes" id="UP000887565"/>
    </source>
</evidence>
<dbReference type="WBParaSite" id="nRc.2.0.1.t07767-RA">
    <property type="protein sequence ID" value="nRc.2.0.1.t07767-RA"/>
    <property type="gene ID" value="nRc.2.0.1.g07767"/>
</dbReference>
<dbReference type="Proteomes" id="UP000887565">
    <property type="component" value="Unplaced"/>
</dbReference>
<keyword evidence="3" id="KW-1185">Reference proteome</keyword>
<sequence>MKKVATASSCLILIALSQTSLVSAIFWRECANTSRCICSGTDFKLNKLGLTDRMEIYKKMYRNCTVVHGNLELTYFEEKELEPHGKNALNFLEHIEEVMGYVLIAGNKIQNLSLPNLRVIWGDHLYQPEFRYDENPTMVKGEYGLAILNNNLTNLDLSSLTGEEELPNKIYDKNE</sequence>
<evidence type="ECO:0000256" key="1">
    <source>
        <dbReference type="SAM" id="SignalP"/>
    </source>
</evidence>
<protein>
    <submittedName>
        <fullName evidence="4">Receptor L-domain domain-containing protein</fullName>
    </submittedName>
</protein>
<feature type="signal peptide" evidence="1">
    <location>
        <begin position="1"/>
        <end position="24"/>
    </location>
</feature>
<dbReference type="SUPFAM" id="SSF52058">
    <property type="entry name" value="L domain-like"/>
    <property type="match status" value="1"/>
</dbReference>
<evidence type="ECO:0000313" key="4">
    <source>
        <dbReference type="WBParaSite" id="nRc.2.0.1.t07767-RA"/>
    </source>
</evidence>
<dbReference type="Pfam" id="PF01030">
    <property type="entry name" value="Recep_L_domain"/>
    <property type="match status" value="1"/>
</dbReference>
<name>A0A915I0V5_ROMCU</name>
<dbReference type="InterPro" id="IPR000494">
    <property type="entry name" value="Rcpt_L-dom"/>
</dbReference>
<proteinExistence type="predicted"/>
<dbReference type="AlphaFoldDB" id="A0A915I0V5"/>
<keyword evidence="1" id="KW-0732">Signal</keyword>
<accession>A0A915I0V5</accession>